<comment type="caution">
    <text evidence="1">The sequence shown here is derived from an EMBL/GenBank/DDBJ whole genome shotgun (WGS) entry which is preliminary data.</text>
</comment>
<organism evidence="1 2">
    <name type="scientific">Phocaeicola vulgatus</name>
    <name type="common">Bacteroides vulgatus</name>
    <dbReference type="NCBI Taxonomy" id="821"/>
    <lineage>
        <taxon>Bacteria</taxon>
        <taxon>Pseudomonadati</taxon>
        <taxon>Bacteroidota</taxon>
        <taxon>Bacteroidia</taxon>
        <taxon>Bacteroidales</taxon>
        <taxon>Bacteroidaceae</taxon>
        <taxon>Phocaeicola</taxon>
    </lineage>
</organism>
<evidence type="ECO:0000313" key="1">
    <source>
        <dbReference type="EMBL" id="RHI92160.1"/>
    </source>
</evidence>
<evidence type="ECO:0000313" key="2">
    <source>
        <dbReference type="Proteomes" id="UP000285777"/>
    </source>
</evidence>
<dbReference type="Proteomes" id="UP000285777">
    <property type="component" value="Unassembled WGS sequence"/>
</dbReference>
<accession>A0A415BTB4</accession>
<dbReference type="AlphaFoldDB" id="A0A415BTB4"/>
<protein>
    <submittedName>
        <fullName evidence="1">Uncharacterized protein</fullName>
    </submittedName>
</protein>
<gene>
    <name evidence="1" type="ORF">DW150_08125</name>
</gene>
<sequence>MYEARQNKERVSRIFQMCKKSKMSHIKLAQMKLSNNEKVKEIESVSWEGIVDNINDSDDVRTKTIKLLAAFKNKNIFEYIYQKQNSHERGNCEDITDKFIQVCRLLMPNINCTKQENNLIFINQSINMIGKNNTIFGNISNSKWFFPYHVWAKVDKVGDVDPLFGVERNTIDVCDASSSRFYHKIIDEKPYCYCSSANVYFYKQYAEFNENQYLIDTNLNLWNKFFGWTKYTV</sequence>
<proteinExistence type="predicted"/>
<reference evidence="1 2" key="1">
    <citation type="submission" date="2018-08" db="EMBL/GenBank/DDBJ databases">
        <title>A genome reference for cultivated species of the human gut microbiota.</title>
        <authorList>
            <person name="Zou Y."/>
            <person name="Xue W."/>
            <person name="Luo G."/>
        </authorList>
    </citation>
    <scope>NUCLEOTIDE SEQUENCE [LARGE SCALE GENOMIC DNA]</scope>
    <source>
        <strain evidence="1 2">AM13-21</strain>
    </source>
</reference>
<dbReference type="EMBL" id="QRLF01000011">
    <property type="protein sequence ID" value="RHI92160.1"/>
    <property type="molecule type" value="Genomic_DNA"/>
</dbReference>
<name>A0A415BTB4_PHOVU</name>
<dbReference type="RefSeq" id="WP_118290609.1">
    <property type="nucleotide sequence ID" value="NZ_QRLF01000011.1"/>
</dbReference>